<accession>A0A894KEP6</accession>
<dbReference type="EC" id="2.7.7.48" evidence="2"/>
<dbReference type="GO" id="GO:0039694">
    <property type="term" value="P:viral RNA genome replication"/>
    <property type="evidence" value="ECO:0007669"/>
    <property type="project" value="InterPro"/>
</dbReference>
<dbReference type="PROSITE" id="PS50525">
    <property type="entry name" value="RDRP_SSRNA_NEG_SEG"/>
    <property type="match status" value="1"/>
</dbReference>
<keyword evidence="2" id="KW-0808">Transferase</keyword>
<keyword evidence="2" id="KW-0548">Nucleotidyltransferase</keyword>
<evidence type="ECO:0000256" key="2">
    <source>
        <dbReference type="RuleBase" id="RU004330"/>
    </source>
</evidence>
<name>A0A894KEP6_9VIRU</name>
<evidence type="ECO:0000259" key="3">
    <source>
        <dbReference type="PROSITE" id="PS50525"/>
    </source>
</evidence>
<comment type="catalytic activity">
    <reaction evidence="2">
        <text>RNA(n) + a ribonucleoside 5'-triphosphate = RNA(n+1) + diphosphate</text>
        <dbReference type="Rhea" id="RHEA:21248"/>
        <dbReference type="Rhea" id="RHEA-COMP:14527"/>
        <dbReference type="Rhea" id="RHEA-COMP:17342"/>
        <dbReference type="ChEBI" id="CHEBI:33019"/>
        <dbReference type="ChEBI" id="CHEBI:61557"/>
        <dbReference type="ChEBI" id="CHEBI:140395"/>
        <dbReference type="EC" id="2.7.7.48"/>
    </reaction>
</comment>
<evidence type="ECO:0000313" key="4">
    <source>
        <dbReference type="EMBL" id="QRW42569.1"/>
    </source>
</evidence>
<dbReference type="InterPro" id="IPR001407">
    <property type="entry name" value="RNA_pol_PB1_influenza"/>
</dbReference>
<dbReference type="GO" id="GO:0003723">
    <property type="term" value="F:RNA binding"/>
    <property type="evidence" value="ECO:0007669"/>
    <property type="project" value="InterPro"/>
</dbReference>
<keyword evidence="2" id="KW-0696">RNA-directed RNA polymerase</keyword>
<sequence>MTQQDPFDELPNSMWSAMFNPERRRDIPLPSQGSLNTLGMVSALYLYTNPPPYGCGTPAPKVAETVLRSIHFNHNPGDRLIPIGKYLVDNPMWASDDPFPFHEIGSDFHGPTLLEMSKSFLVKNFNHIVNTSRAAVQNALVTNSDVLTKGKQTWDPFTESSVPCPQAYTEACEFFTANGKPSNHTLLEFLQYFFEIMGTKKPVKTKKSLMVKQKLRKKHKTQFVDLVKSKKSVRETTIPGSEAQDHCIDLCRSFCSYIKHAERGHLTRRAIASPNVFLRGMFHVIEDFHLKLGEVIDGSTISIGGERKKAKIATTMEKCGTDSDARLVIQATQDATKWNECLSAAAFGVMSHTFFSPQIREELRLPEPSFEELVMLKLCLSAHFILAIKMITLGDGLQGTSSTYHGSIPYTAEGLERVNANSKGWFEEILPLRYGNNYINAPGGMLMGMHNALSTTFGLLAAGHDLPMGGAVNTLRSSDDSMTMFTAPDTQTMEHLIGKDRENLRAIGINLSSKKTLYFQGGFGEYTSWYQDSNLVSQYGTETSKLRPGGNNPPDDFYTIAKSTSVSLMGLESNPIGAEARIRLGIENVRSLYRIKRRLDEEEDEDNVSCKVRVLSDGGLNPWNATNCHLEETCLKEKAASTEIEKMYLLKIRDPRNPFSGEPKEDITWSKEAGTLVLDLVDTPRTMFHYVKRANASVKNVKGKTHAEVEKDNALALDIATMADISTLVRIPTHPVPTAYHVAGCMETMSAGLEFTDEEKADLDAALARLRYGVTEYDSDDGADRGFLAMEDL</sequence>
<reference evidence="4" key="1">
    <citation type="journal article" date="2020" name="bioRxiv">
        <title>Single mosquito metatranscriptomics identifies vectors, emerging pathogens and reservoirs in one assay.</title>
        <authorList>
            <person name="Batson J."/>
            <person name="Dudas G."/>
            <person name="Haas-Stapleton E."/>
            <person name="Kistler A.L."/>
            <person name="Li L.M."/>
            <person name="Logan P."/>
            <person name="Ratnasiri K."/>
            <person name="Retallack H."/>
        </authorList>
    </citation>
    <scope>NUCLEOTIDE SEQUENCE</scope>
    <source>
        <strain evidence="4">CMS001_027_ALCO</strain>
    </source>
</reference>
<dbReference type="EMBL" id="MW434229">
    <property type="protein sequence ID" value="QRW42569.1"/>
    <property type="molecule type" value="Genomic_RNA"/>
</dbReference>
<dbReference type="GO" id="GO:0003968">
    <property type="term" value="F:RNA-directed RNA polymerase activity"/>
    <property type="evidence" value="ECO:0007669"/>
    <property type="project" value="UniProtKB-KW"/>
</dbReference>
<organism evidence="4">
    <name type="scientific">Astopletus virus</name>
    <dbReference type="NCBI Taxonomy" id="2800905"/>
    <lineage>
        <taxon>Viruses</taxon>
        <taxon>Riboviria</taxon>
    </lineage>
</organism>
<proteinExistence type="predicted"/>
<protein>
    <recommendedName>
        <fullName evidence="1 2">RNA-directed RNA polymerase catalytic subunit</fullName>
        <ecNumber evidence="2">2.7.7.48</ecNumber>
    </recommendedName>
</protein>
<feature type="domain" description="RdRp catalytic" evidence="3">
    <location>
        <begin position="315"/>
        <end position="517"/>
    </location>
</feature>
<dbReference type="InterPro" id="IPR007099">
    <property type="entry name" value="RNA-dir_pol_NSvirus"/>
</dbReference>
<evidence type="ECO:0000256" key="1">
    <source>
        <dbReference type="ARBA" id="ARBA00020035"/>
    </source>
</evidence>
<dbReference type="Pfam" id="PF00602">
    <property type="entry name" value="Flu_PB1"/>
    <property type="match status" value="1"/>
</dbReference>